<dbReference type="RefSeq" id="WP_189350239.1">
    <property type="nucleotide sequence ID" value="NZ_BMXK01000008.1"/>
</dbReference>
<keyword evidence="6" id="KW-1185">Reference proteome</keyword>
<evidence type="ECO:0000313" key="5">
    <source>
        <dbReference type="EMBL" id="GHD08720.1"/>
    </source>
</evidence>
<comment type="subcellular location">
    <subcellularLocation>
        <location evidence="1">Membrane</location>
        <topology evidence="1">Multi-pass membrane protein</topology>
    </subcellularLocation>
</comment>
<reference evidence="6" key="1">
    <citation type="journal article" date="2019" name="Int. J. Syst. Evol. Microbiol.">
        <title>The Global Catalogue of Microorganisms (GCM) 10K type strain sequencing project: providing services to taxonomists for standard genome sequencing and annotation.</title>
        <authorList>
            <consortium name="The Broad Institute Genomics Platform"/>
            <consortium name="The Broad Institute Genome Sequencing Center for Infectious Disease"/>
            <person name="Wu L."/>
            <person name="Ma J."/>
        </authorList>
    </citation>
    <scope>NUCLEOTIDE SEQUENCE [LARGE SCALE GENOMIC DNA]</scope>
    <source>
        <strain evidence="6">KCTC 19466</strain>
    </source>
</reference>
<evidence type="ECO:0008006" key="7">
    <source>
        <dbReference type="Google" id="ProtNLM"/>
    </source>
</evidence>
<keyword evidence="2" id="KW-0812">Transmembrane</keyword>
<dbReference type="EMBL" id="BMXK01000008">
    <property type="protein sequence ID" value="GHD08720.1"/>
    <property type="molecule type" value="Genomic_DNA"/>
</dbReference>
<evidence type="ECO:0000256" key="3">
    <source>
        <dbReference type="ARBA" id="ARBA00022989"/>
    </source>
</evidence>
<keyword evidence="4" id="KW-0472">Membrane</keyword>
<dbReference type="Pfam" id="PF07681">
    <property type="entry name" value="DoxX"/>
    <property type="match status" value="1"/>
</dbReference>
<dbReference type="InterPro" id="IPR032808">
    <property type="entry name" value="DoxX"/>
</dbReference>
<comment type="caution">
    <text evidence="5">The sequence shown here is derived from an EMBL/GenBank/DDBJ whole genome shotgun (WGS) entry which is preliminary data.</text>
</comment>
<name>A0ABQ3GJJ6_9MICC</name>
<organism evidence="5 6">
    <name type="scientific">Zhihengliuella salsuginis</name>
    <dbReference type="NCBI Taxonomy" id="578222"/>
    <lineage>
        <taxon>Bacteria</taxon>
        <taxon>Bacillati</taxon>
        <taxon>Actinomycetota</taxon>
        <taxon>Actinomycetes</taxon>
        <taxon>Micrococcales</taxon>
        <taxon>Micrococcaceae</taxon>
        <taxon>Zhihengliuella</taxon>
    </lineage>
</organism>
<gene>
    <name evidence="5" type="ORF">GCM10008096_20660</name>
</gene>
<protein>
    <recommendedName>
        <fullName evidence="7">DoxX family protein</fullName>
    </recommendedName>
</protein>
<evidence type="ECO:0000313" key="6">
    <source>
        <dbReference type="Proteomes" id="UP000642819"/>
    </source>
</evidence>
<proteinExistence type="predicted"/>
<accession>A0ABQ3GJJ6</accession>
<evidence type="ECO:0000256" key="1">
    <source>
        <dbReference type="ARBA" id="ARBA00004141"/>
    </source>
</evidence>
<evidence type="ECO:0000256" key="4">
    <source>
        <dbReference type="ARBA" id="ARBA00023136"/>
    </source>
</evidence>
<sequence>MSAVRLLARPLLASSYIWTGVERLSKPQQTAARLRRVLDKVADKCPQAAVVADRPELLARAIGGTQIVAGLLFAAGKAPRFSAATLVLSSLVAAADDYADSSLGDKLKSASLAGGVLLASVDTAGQPSLAWRAQHLSKEARKQLTRANKDVTRAVKRKAEDAAKSAEDVLGR</sequence>
<dbReference type="Proteomes" id="UP000642819">
    <property type="component" value="Unassembled WGS sequence"/>
</dbReference>
<evidence type="ECO:0000256" key="2">
    <source>
        <dbReference type="ARBA" id="ARBA00022692"/>
    </source>
</evidence>
<keyword evidence="3" id="KW-1133">Transmembrane helix</keyword>